<reference evidence="1 2" key="1">
    <citation type="submission" date="2016-10" db="EMBL/GenBank/DDBJ databases">
        <authorList>
            <person name="Varghese N."/>
            <person name="Submissions S."/>
        </authorList>
    </citation>
    <scope>NUCLEOTIDE SEQUENCE [LARGE SCALE GENOMIC DNA]</scope>
    <source>
        <strain evidence="1 2">DSM 18839</strain>
    </source>
</reference>
<keyword evidence="2" id="KW-1185">Reference proteome</keyword>
<evidence type="ECO:0000313" key="2">
    <source>
        <dbReference type="Proteomes" id="UP000198615"/>
    </source>
</evidence>
<dbReference type="InterPro" id="IPR009922">
    <property type="entry name" value="DUF1457"/>
</dbReference>
<dbReference type="Proteomes" id="UP000198615">
    <property type="component" value="Unassembled WGS sequence"/>
</dbReference>
<name>A0A8G2BGU1_9PROT</name>
<dbReference type="Pfam" id="PF07310">
    <property type="entry name" value="PAS_5"/>
    <property type="match status" value="1"/>
</dbReference>
<proteinExistence type="predicted"/>
<protein>
    <submittedName>
        <fullName evidence="1">PAS domain-containing protein</fullName>
    </submittedName>
</protein>
<comment type="caution">
    <text evidence="1">The sequence shown here is derived from an EMBL/GenBank/DDBJ whole genome shotgun (WGS) entry which is preliminary data.</text>
</comment>
<gene>
    <name evidence="1" type="ORF">SAMN05660686_00980</name>
</gene>
<dbReference type="EMBL" id="FNBW01000002">
    <property type="protein sequence ID" value="SDF30727.1"/>
    <property type="molecule type" value="Genomic_DNA"/>
</dbReference>
<accession>A0A8G2BGU1</accession>
<dbReference type="AlphaFoldDB" id="A0A8G2BGU1"/>
<organism evidence="1 2">
    <name type="scientific">Thalassobaculum litoreum DSM 18839</name>
    <dbReference type="NCBI Taxonomy" id="1123362"/>
    <lineage>
        <taxon>Bacteria</taxon>
        <taxon>Pseudomonadati</taxon>
        <taxon>Pseudomonadota</taxon>
        <taxon>Alphaproteobacteria</taxon>
        <taxon>Rhodospirillales</taxon>
        <taxon>Thalassobaculaceae</taxon>
        <taxon>Thalassobaculum</taxon>
    </lineage>
</organism>
<sequence length="214" mass="23944">MPNPGTNNLQCGELCAGRKLPLGEYVPACACDRGDIPAAFPRFGDDTLKGFLRYWLTLYVDGRVPERKDFDPTRVPSLLSRFWIIQREPGTGRYKFLLAGEQIRALFNRRVADIYVDDLFKDHETEMHLALSEVIDTPAIHYAVGPLYRAGMYPLHTERLALPMAEDGVVTSVYGATLYRRPTAAPSTDTEFIDGAKPIVLPIRNLPCPGCLML</sequence>
<evidence type="ECO:0000313" key="1">
    <source>
        <dbReference type="EMBL" id="SDF30727.1"/>
    </source>
</evidence>